<protein>
    <recommendedName>
        <fullName evidence="3">Tetratricopeptide repeat protein</fullName>
    </recommendedName>
</protein>
<dbReference type="InterPro" id="IPR019734">
    <property type="entry name" value="TPR_rpt"/>
</dbReference>
<name>K2NVR4_9HYPH</name>
<dbReference type="SUPFAM" id="SSF48452">
    <property type="entry name" value="TPR-like"/>
    <property type="match status" value="1"/>
</dbReference>
<dbReference type="STRING" id="721133.SAMN05216176_101226"/>
<dbReference type="Pfam" id="PF13174">
    <property type="entry name" value="TPR_6"/>
    <property type="match status" value="1"/>
</dbReference>
<dbReference type="Proteomes" id="UP000007374">
    <property type="component" value="Unassembled WGS sequence"/>
</dbReference>
<keyword evidence="2" id="KW-1185">Reference proteome</keyword>
<dbReference type="PATRIC" id="fig|1231190.3.peg.1132"/>
<dbReference type="Gene3D" id="1.25.40.10">
    <property type="entry name" value="Tetratricopeptide repeat domain"/>
    <property type="match status" value="2"/>
</dbReference>
<evidence type="ECO:0000313" key="1">
    <source>
        <dbReference type="EMBL" id="EKF43440.1"/>
    </source>
</evidence>
<gene>
    <name evidence="1" type="ORF">NA8A_05393</name>
</gene>
<proteinExistence type="predicted"/>
<dbReference type="RefSeq" id="WP_009449634.1">
    <property type="nucleotide sequence ID" value="NZ_AMSI01000003.1"/>
</dbReference>
<evidence type="ECO:0008006" key="3">
    <source>
        <dbReference type="Google" id="ProtNLM"/>
    </source>
</evidence>
<dbReference type="InterPro" id="IPR011990">
    <property type="entry name" value="TPR-like_helical_dom_sf"/>
</dbReference>
<organism evidence="1 2">
    <name type="scientific">Nitratireductor indicus C115</name>
    <dbReference type="NCBI Taxonomy" id="1231190"/>
    <lineage>
        <taxon>Bacteria</taxon>
        <taxon>Pseudomonadati</taxon>
        <taxon>Pseudomonadota</taxon>
        <taxon>Alphaproteobacteria</taxon>
        <taxon>Hyphomicrobiales</taxon>
        <taxon>Phyllobacteriaceae</taxon>
        <taxon>Nitratireductor</taxon>
    </lineage>
</organism>
<dbReference type="eggNOG" id="ENOG5033HYK">
    <property type="taxonomic scope" value="Bacteria"/>
</dbReference>
<reference evidence="1 2" key="1">
    <citation type="journal article" date="2012" name="J. Bacteriol.">
        <title>Genome Sequence of Nitratireductor indicus Type Strain C115.</title>
        <authorList>
            <person name="Lai Q."/>
            <person name="Li G."/>
            <person name="Yu Z."/>
            <person name="Shao Z."/>
        </authorList>
    </citation>
    <scope>NUCLEOTIDE SEQUENCE [LARGE SCALE GENOMIC DNA]</scope>
    <source>
        <strain evidence="1 2">C115</strain>
    </source>
</reference>
<dbReference type="Pfam" id="PF13424">
    <property type="entry name" value="TPR_12"/>
    <property type="match status" value="1"/>
</dbReference>
<dbReference type="SMART" id="SM00028">
    <property type="entry name" value="TPR"/>
    <property type="match status" value="3"/>
</dbReference>
<comment type="caution">
    <text evidence="1">The sequence shown here is derived from an EMBL/GenBank/DDBJ whole genome shotgun (WGS) entry which is preliminary data.</text>
</comment>
<dbReference type="OrthoDB" id="7069111at2"/>
<dbReference type="EMBL" id="AMSI01000003">
    <property type="protein sequence ID" value="EKF43440.1"/>
    <property type="molecule type" value="Genomic_DNA"/>
</dbReference>
<accession>K2NVR4</accession>
<sequence>MTGGGKRPLSGGLLVAAIAVLGLGGAVDEAAASDALDRLKAIHQMVMDPAQTFSIRATLGELDEIEPGLAESDIEARGELNYLRGFVLFRAGRAEESLPPSQEALRIDAQSPFLAPRERSRFFYHLASQAEDLAEWDIAIASYRKAIALFDDDPEVSEDQRLGTRERLAYCLHEAGDFAGALEINRQVLAGGETLFGSDSEKLLVVITNMAQNAHGLEQPDVADKFLQRRLDIASRHGNERHIDESLFQLGVVAFEQGQTEQAETFMKRRLKLAEASGDQERIADAREALDVLHEKMGK</sequence>
<evidence type="ECO:0000313" key="2">
    <source>
        <dbReference type="Proteomes" id="UP000007374"/>
    </source>
</evidence>
<dbReference type="AlphaFoldDB" id="K2NVR4"/>